<organism evidence="1 2">
    <name type="scientific">Albimonas pacifica</name>
    <dbReference type="NCBI Taxonomy" id="1114924"/>
    <lineage>
        <taxon>Bacteria</taxon>
        <taxon>Pseudomonadati</taxon>
        <taxon>Pseudomonadota</taxon>
        <taxon>Alphaproteobacteria</taxon>
        <taxon>Rhodobacterales</taxon>
        <taxon>Paracoccaceae</taxon>
        <taxon>Albimonas</taxon>
    </lineage>
</organism>
<gene>
    <name evidence="1" type="ORF">SAMN05216258_10639</name>
</gene>
<dbReference type="STRING" id="1114924.SAMN05216258_10639"/>
<dbReference type="RefSeq" id="WP_092860410.1">
    <property type="nucleotide sequence ID" value="NZ_FOQH01000006.1"/>
</dbReference>
<evidence type="ECO:0000313" key="2">
    <source>
        <dbReference type="Proteomes" id="UP000199377"/>
    </source>
</evidence>
<proteinExistence type="predicted"/>
<sequence length="88" mass="9179">MTPAGEASLAAAMARKAGPGAPLRAMAPTSLMIVTCEGSGRLYAETLDADAERDRRQAWTMVRGVYRARRDLRARAAAEASAETGGAA</sequence>
<name>A0A1I3HJZ1_9RHOB</name>
<evidence type="ECO:0000313" key="1">
    <source>
        <dbReference type="EMBL" id="SFI36045.1"/>
    </source>
</evidence>
<dbReference type="EMBL" id="FOQH01000006">
    <property type="protein sequence ID" value="SFI36045.1"/>
    <property type="molecule type" value="Genomic_DNA"/>
</dbReference>
<reference evidence="1 2" key="1">
    <citation type="submission" date="2016-10" db="EMBL/GenBank/DDBJ databases">
        <authorList>
            <person name="de Groot N.N."/>
        </authorList>
    </citation>
    <scope>NUCLEOTIDE SEQUENCE [LARGE SCALE GENOMIC DNA]</scope>
    <source>
        <strain evidence="1 2">CGMCC 1.11030</strain>
    </source>
</reference>
<dbReference type="Proteomes" id="UP000199377">
    <property type="component" value="Unassembled WGS sequence"/>
</dbReference>
<dbReference type="AlphaFoldDB" id="A0A1I3HJZ1"/>
<accession>A0A1I3HJZ1</accession>
<keyword evidence="2" id="KW-1185">Reference proteome</keyword>
<protein>
    <submittedName>
        <fullName evidence="1">Uncharacterized protein</fullName>
    </submittedName>
</protein>